<dbReference type="AlphaFoldDB" id="A0A833S1J7"/>
<evidence type="ECO:0000313" key="3">
    <source>
        <dbReference type="Proteomes" id="UP000602510"/>
    </source>
</evidence>
<keyword evidence="3" id="KW-1185">Reference proteome</keyword>
<reference evidence="2" key="1">
    <citation type="submission" date="2020-04" db="EMBL/GenBank/DDBJ databases">
        <title>Hybrid Assembly of Korean Phytophthora infestans isolates.</title>
        <authorList>
            <person name="Prokchorchik M."/>
            <person name="Lee Y."/>
            <person name="Seo J."/>
            <person name="Cho J.-H."/>
            <person name="Park Y.-E."/>
            <person name="Jang D.-C."/>
            <person name="Im J.-S."/>
            <person name="Choi J.-G."/>
            <person name="Park H.-J."/>
            <person name="Lee G.-B."/>
            <person name="Lee Y.-G."/>
            <person name="Hong S.-Y."/>
            <person name="Cho K."/>
            <person name="Sohn K.H."/>
        </authorList>
    </citation>
    <scope>NUCLEOTIDE SEQUENCE</scope>
    <source>
        <strain evidence="2">KR_1_A1</strain>
    </source>
</reference>
<feature type="region of interest" description="Disordered" evidence="1">
    <location>
        <begin position="35"/>
        <end position="65"/>
    </location>
</feature>
<evidence type="ECO:0000313" key="2">
    <source>
        <dbReference type="EMBL" id="KAF4027602.1"/>
    </source>
</evidence>
<dbReference type="EMBL" id="WSZM01001373">
    <property type="protein sequence ID" value="KAF4027602.1"/>
    <property type="molecule type" value="Genomic_DNA"/>
</dbReference>
<evidence type="ECO:0000256" key="1">
    <source>
        <dbReference type="SAM" id="MobiDB-lite"/>
    </source>
</evidence>
<dbReference type="Proteomes" id="UP000602510">
    <property type="component" value="Unassembled WGS sequence"/>
</dbReference>
<organism evidence="2 3">
    <name type="scientific">Phytophthora infestans</name>
    <name type="common">Potato late blight agent</name>
    <name type="synonym">Botrytis infestans</name>
    <dbReference type="NCBI Taxonomy" id="4787"/>
    <lineage>
        <taxon>Eukaryota</taxon>
        <taxon>Sar</taxon>
        <taxon>Stramenopiles</taxon>
        <taxon>Oomycota</taxon>
        <taxon>Peronosporomycetes</taxon>
        <taxon>Peronosporales</taxon>
        <taxon>Peronosporaceae</taxon>
        <taxon>Phytophthora</taxon>
    </lineage>
</organism>
<comment type="caution">
    <text evidence="2">The sequence shown here is derived from an EMBL/GenBank/DDBJ whole genome shotgun (WGS) entry which is preliminary data.</text>
</comment>
<accession>A0A833S1J7</accession>
<proteinExistence type="predicted"/>
<gene>
    <name evidence="2" type="ORF">GN244_ATG20788</name>
</gene>
<name>A0A833S1J7_PHYIN</name>
<sequence length="65" mass="6854">MGVVTAVDSCPPPRGVRFRLHALVSVLNGGPFTKSDDPGTVLDRYGEGLPEVQKGSTPAFLNLTD</sequence>
<protein>
    <submittedName>
        <fullName evidence="2">Uncharacterized protein</fullName>
    </submittedName>
</protein>